<dbReference type="Gene3D" id="1.20.58.1030">
    <property type="match status" value="1"/>
</dbReference>
<gene>
    <name evidence="7" type="ORF">QJS10_CPB14g01677</name>
</gene>
<dbReference type="GO" id="GO:0000811">
    <property type="term" value="C:GINS complex"/>
    <property type="evidence" value="ECO:0007669"/>
    <property type="project" value="InterPro"/>
</dbReference>
<reference evidence="7" key="1">
    <citation type="journal article" date="2023" name="Nat. Commun.">
        <title>Diploid and tetraploid genomes of Acorus and the evolution of monocots.</title>
        <authorList>
            <person name="Ma L."/>
            <person name="Liu K.W."/>
            <person name="Li Z."/>
            <person name="Hsiao Y.Y."/>
            <person name="Qi Y."/>
            <person name="Fu T."/>
            <person name="Tang G.D."/>
            <person name="Zhang D."/>
            <person name="Sun W.H."/>
            <person name="Liu D.K."/>
            <person name="Li Y."/>
            <person name="Chen G.Z."/>
            <person name="Liu X.D."/>
            <person name="Liao X.Y."/>
            <person name="Jiang Y.T."/>
            <person name="Yu X."/>
            <person name="Hao Y."/>
            <person name="Huang J."/>
            <person name="Zhao X.W."/>
            <person name="Ke S."/>
            <person name="Chen Y.Y."/>
            <person name="Wu W.L."/>
            <person name="Hsu J.L."/>
            <person name="Lin Y.F."/>
            <person name="Huang M.D."/>
            <person name="Li C.Y."/>
            <person name="Huang L."/>
            <person name="Wang Z.W."/>
            <person name="Zhao X."/>
            <person name="Zhong W.Y."/>
            <person name="Peng D.H."/>
            <person name="Ahmad S."/>
            <person name="Lan S."/>
            <person name="Zhang J.S."/>
            <person name="Tsai W.C."/>
            <person name="Van de Peer Y."/>
            <person name="Liu Z.J."/>
        </authorList>
    </citation>
    <scope>NUCLEOTIDE SEQUENCE</scope>
    <source>
        <strain evidence="7">CP</strain>
    </source>
</reference>
<evidence type="ECO:0000313" key="8">
    <source>
        <dbReference type="Proteomes" id="UP001180020"/>
    </source>
</evidence>
<evidence type="ECO:0000313" key="7">
    <source>
        <dbReference type="EMBL" id="KAK1299405.1"/>
    </source>
</evidence>
<dbReference type="FunFam" id="1.20.58.1030:FF:000004">
    <property type="entry name" value="DNA replication complex GINS protein PSF1"/>
    <property type="match status" value="1"/>
</dbReference>
<evidence type="ECO:0008006" key="9">
    <source>
        <dbReference type="Google" id="ProtNLM"/>
    </source>
</evidence>
<reference evidence="7" key="2">
    <citation type="submission" date="2023-06" db="EMBL/GenBank/DDBJ databases">
        <authorList>
            <person name="Ma L."/>
            <person name="Liu K.-W."/>
            <person name="Li Z."/>
            <person name="Hsiao Y.-Y."/>
            <person name="Qi Y."/>
            <person name="Fu T."/>
            <person name="Tang G."/>
            <person name="Zhang D."/>
            <person name="Sun W.-H."/>
            <person name="Liu D.-K."/>
            <person name="Li Y."/>
            <person name="Chen G.-Z."/>
            <person name="Liu X.-D."/>
            <person name="Liao X.-Y."/>
            <person name="Jiang Y.-T."/>
            <person name="Yu X."/>
            <person name="Hao Y."/>
            <person name="Huang J."/>
            <person name="Zhao X.-W."/>
            <person name="Ke S."/>
            <person name="Chen Y.-Y."/>
            <person name="Wu W.-L."/>
            <person name="Hsu J.-L."/>
            <person name="Lin Y.-F."/>
            <person name="Huang M.-D."/>
            <person name="Li C.-Y."/>
            <person name="Huang L."/>
            <person name="Wang Z.-W."/>
            <person name="Zhao X."/>
            <person name="Zhong W.-Y."/>
            <person name="Peng D.-H."/>
            <person name="Ahmad S."/>
            <person name="Lan S."/>
            <person name="Zhang J.-S."/>
            <person name="Tsai W.-C."/>
            <person name="Van De Peer Y."/>
            <person name="Liu Z.-J."/>
        </authorList>
    </citation>
    <scope>NUCLEOTIDE SEQUENCE</scope>
    <source>
        <strain evidence="7">CP</strain>
        <tissue evidence="7">Leaves</tissue>
    </source>
</reference>
<dbReference type="EMBL" id="JAUJYO010000014">
    <property type="protein sequence ID" value="KAK1299405.1"/>
    <property type="molecule type" value="Genomic_DNA"/>
</dbReference>
<dbReference type="InterPro" id="IPR005339">
    <property type="entry name" value="GINS_Psf1"/>
</dbReference>
<dbReference type="InterPro" id="IPR021151">
    <property type="entry name" value="GINS_A"/>
</dbReference>
<comment type="subcellular location">
    <subcellularLocation>
        <location evidence="1">Nucleus</location>
    </subcellularLocation>
</comment>
<dbReference type="AlphaFoldDB" id="A0AAV9DEB9"/>
<comment type="caution">
    <text evidence="7">The sequence shown here is derived from an EMBL/GenBank/DDBJ whole genome shotgun (WGS) entry which is preliminary data.</text>
</comment>
<dbReference type="Pfam" id="PF24997">
    <property type="entry name" value="PSF1_C"/>
    <property type="match status" value="1"/>
</dbReference>
<keyword evidence="8" id="KW-1185">Reference proteome</keyword>
<accession>A0AAV9DEB9</accession>
<evidence type="ECO:0000259" key="5">
    <source>
        <dbReference type="Pfam" id="PF05916"/>
    </source>
</evidence>
<dbReference type="PANTHER" id="PTHR12914:SF2">
    <property type="entry name" value="DNA REPLICATION COMPLEX GINS PROTEIN PSF1"/>
    <property type="match status" value="1"/>
</dbReference>
<feature type="domain" description="GINS subunit" evidence="5">
    <location>
        <begin position="73"/>
        <end position="144"/>
    </location>
</feature>
<evidence type="ECO:0000256" key="4">
    <source>
        <dbReference type="ARBA" id="ARBA00023242"/>
    </source>
</evidence>
<name>A0AAV9DEB9_ACOCL</name>
<dbReference type="CDD" id="cd11710">
    <property type="entry name" value="GINS_A_psf1"/>
    <property type="match status" value="1"/>
</dbReference>
<evidence type="ECO:0000256" key="3">
    <source>
        <dbReference type="ARBA" id="ARBA00022705"/>
    </source>
</evidence>
<dbReference type="Proteomes" id="UP001180020">
    <property type="component" value="Unassembled WGS sequence"/>
</dbReference>
<dbReference type="GO" id="GO:1902983">
    <property type="term" value="P:DNA strand elongation involved in mitotic DNA replication"/>
    <property type="evidence" value="ECO:0007669"/>
    <property type="project" value="TreeGrafter"/>
</dbReference>
<sequence>MTPLKVTLGGMYGRKSCQLLRELASAEPGQIPTFNNDLFDQVIKECTEHQFQLQSLMRKIQDEGLDIQTTRNEDHFGAVVHHLSLIRNKRCLMAYMYNRAEIIQGLRWKLGPVLPQEIQEKLHYLEEEYFKNHSAAIESYMAELDLDLTVDMVPPKDPYIQVKVLDDIGEVLLGDQSATLVRHSVHSLRRTDAEPFISQMDSTEKTAAHGGGYSSEMSVIFYGFTRRRIAESVGS</sequence>
<dbReference type="Pfam" id="PF05916">
    <property type="entry name" value="Sld5"/>
    <property type="match status" value="1"/>
</dbReference>
<proteinExistence type="inferred from homology"/>
<evidence type="ECO:0000259" key="6">
    <source>
        <dbReference type="Pfam" id="PF24997"/>
    </source>
</evidence>
<feature type="domain" description="DNA replication complex GINS protein PSF1 C-terminal" evidence="6">
    <location>
        <begin position="156"/>
        <end position="202"/>
    </location>
</feature>
<evidence type="ECO:0000256" key="1">
    <source>
        <dbReference type="ARBA" id="ARBA00004123"/>
    </source>
</evidence>
<dbReference type="SUPFAM" id="SSF158573">
    <property type="entry name" value="GINS helical bundle-like"/>
    <property type="match status" value="1"/>
</dbReference>
<keyword evidence="4" id="KW-0539">Nucleus</keyword>
<dbReference type="PANTHER" id="PTHR12914">
    <property type="entry name" value="PARTNER OF SLD5"/>
    <property type="match status" value="1"/>
</dbReference>
<comment type="similarity">
    <text evidence="2">Belongs to the GINS1/PSF1 family.</text>
</comment>
<keyword evidence="3" id="KW-0235">DNA replication</keyword>
<evidence type="ECO:0000256" key="2">
    <source>
        <dbReference type="ARBA" id="ARBA00006677"/>
    </source>
</evidence>
<dbReference type="InterPro" id="IPR056783">
    <property type="entry name" value="PSF1_C"/>
</dbReference>
<protein>
    <recommendedName>
        <fullName evidence="9">GINS subunit domain-containing protein</fullName>
    </recommendedName>
</protein>
<dbReference type="InterPro" id="IPR036224">
    <property type="entry name" value="GINS_bundle-like_dom_sf"/>
</dbReference>
<organism evidence="7 8">
    <name type="scientific">Acorus calamus</name>
    <name type="common">Sweet flag</name>
    <dbReference type="NCBI Taxonomy" id="4465"/>
    <lineage>
        <taxon>Eukaryota</taxon>
        <taxon>Viridiplantae</taxon>
        <taxon>Streptophyta</taxon>
        <taxon>Embryophyta</taxon>
        <taxon>Tracheophyta</taxon>
        <taxon>Spermatophyta</taxon>
        <taxon>Magnoliopsida</taxon>
        <taxon>Liliopsida</taxon>
        <taxon>Acoraceae</taxon>
        <taxon>Acorus</taxon>
    </lineage>
</organism>